<dbReference type="OrthoDB" id="4220524at2759"/>
<reference evidence="3" key="1">
    <citation type="journal article" date="2015" name="Genome Announc.">
        <title>Genome sequence of the AIDS-associated pathogen Penicillium marneffei (ATCC18224) and its near taxonomic relative Talaromyces stipitatus (ATCC10500).</title>
        <authorList>
            <person name="Nierman W.C."/>
            <person name="Fedorova-Abrams N.D."/>
            <person name="Andrianopoulos A."/>
        </authorList>
    </citation>
    <scope>NUCLEOTIDE SEQUENCE [LARGE SCALE GENOMIC DNA]</scope>
    <source>
        <strain evidence="3">ATCC 10500 / CBS 375.48 / QM 6759 / NRRL 1006</strain>
    </source>
</reference>
<keyword evidence="1" id="KW-0732">Signal</keyword>
<dbReference type="VEuPathDB" id="FungiDB:TSTA_001640"/>
<evidence type="ECO:0000256" key="1">
    <source>
        <dbReference type="SAM" id="SignalP"/>
    </source>
</evidence>
<dbReference type="GO" id="GO:0006629">
    <property type="term" value="P:lipid metabolic process"/>
    <property type="evidence" value="ECO:0007669"/>
    <property type="project" value="TreeGrafter"/>
</dbReference>
<organism evidence="2 3">
    <name type="scientific">Talaromyces stipitatus (strain ATCC 10500 / CBS 375.48 / QM 6759 / NRRL 1006)</name>
    <name type="common">Penicillium stipitatum</name>
    <dbReference type="NCBI Taxonomy" id="441959"/>
    <lineage>
        <taxon>Eukaryota</taxon>
        <taxon>Fungi</taxon>
        <taxon>Dikarya</taxon>
        <taxon>Ascomycota</taxon>
        <taxon>Pezizomycotina</taxon>
        <taxon>Eurotiomycetes</taxon>
        <taxon>Eurotiomycetidae</taxon>
        <taxon>Eurotiales</taxon>
        <taxon>Trichocomaceae</taxon>
        <taxon>Talaromyces</taxon>
        <taxon>Talaromyces sect. Talaromyces</taxon>
    </lineage>
</organism>
<dbReference type="GeneID" id="8098658"/>
<evidence type="ECO:0000313" key="2">
    <source>
        <dbReference type="EMBL" id="EED12093.1"/>
    </source>
</evidence>
<dbReference type="RefSeq" id="XP_002487747.1">
    <property type="nucleotide sequence ID" value="XM_002487702.1"/>
</dbReference>
<feature type="signal peptide" evidence="1">
    <location>
        <begin position="1"/>
        <end position="21"/>
    </location>
</feature>
<dbReference type="PANTHER" id="PTHR37981">
    <property type="entry name" value="LIPASE 2"/>
    <property type="match status" value="1"/>
</dbReference>
<dbReference type="PhylomeDB" id="B8MSX8"/>
<dbReference type="EMBL" id="EQ962660">
    <property type="protein sequence ID" value="EED12093.1"/>
    <property type="molecule type" value="Genomic_DNA"/>
</dbReference>
<gene>
    <name evidence="2" type="ORF">TSTA_001640</name>
</gene>
<dbReference type="InterPro" id="IPR036514">
    <property type="entry name" value="SGNH_hydro_sf"/>
</dbReference>
<proteinExistence type="predicted"/>
<sequence>MRLLTFFLFAAPLLAHPTVNADEKAQLQERAPSFEWTAWGDSYASGVGSGSYTYGRRCLRYDQAYPVLIEDDPDNLLSGSGGTFNNVVCSGAKAEEVEEYQFYTEDQDSGQPNWQFYPRPSSGKPTMGTLSVGGDDIDFPGILNNCIMDGFPWPLSSGFTQRTCDEQRDLSWSLICQDGDKNTPSIDLISKIDSVIKKIVQYGQSASGSSFRLYVTGYGRFFNDQDTGCDTVTFARTANPNPDRQQHTLLTTDLRSDFNAMSLTLNAAIQQAVNQNSGSNVKYVDIDGLMGTGHRFCEPGIQEPDQNNPNLWFWHYPYNQNDDSTNPTIAYLNSVEQNNVNTLAWNQSSTLWTDYLADFWTKVDYDQLNRTVGDNATAQLDIWPDVIGYRAKVFHPQVAFHQAIYKAIVTQYISDTKPSYAKGTCCFHLDEWENCNPESDDLYANITLLDNNKNVIYQTPGSDFQNGDLGDPINVGNGTTVQGPLPYSLAITGEHEHDYIQFTYGSLSWQSKEPNGGAQCTVGGWNPRDGPECEIIDYAAAENQMDCCFPC</sequence>
<dbReference type="eggNOG" id="ENOG502SPMP">
    <property type="taxonomic scope" value="Eukaryota"/>
</dbReference>
<dbReference type="InParanoid" id="B8MSX8"/>
<dbReference type="Gene3D" id="3.40.50.1110">
    <property type="entry name" value="SGNH hydrolase"/>
    <property type="match status" value="1"/>
</dbReference>
<accession>B8MSX8</accession>
<dbReference type="OMA" id="DIDFPGI"/>
<dbReference type="InterPro" id="IPR037460">
    <property type="entry name" value="SEST-like"/>
</dbReference>
<dbReference type="AlphaFoldDB" id="B8MSX8"/>
<evidence type="ECO:0000313" key="3">
    <source>
        <dbReference type="Proteomes" id="UP000001745"/>
    </source>
</evidence>
<dbReference type="PANTHER" id="PTHR37981:SF1">
    <property type="entry name" value="SGNH HYDROLASE-TYPE ESTERASE DOMAIN-CONTAINING PROTEIN"/>
    <property type="match status" value="1"/>
</dbReference>
<dbReference type="CDD" id="cd01823">
    <property type="entry name" value="SEST_like"/>
    <property type="match status" value="1"/>
</dbReference>
<dbReference type="GO" id="GO:0016788">
    <property type="term" value="F:hydrolase activity, acting on ester bonds"/>
    <property type="evidence" value="ECO:0007669"/>
    <property type="project" value="InterPro"/>
</dbReference>
<feature type="chain" id="PRO_5002875350" evidence="1">
    <location>
        <begin position="22"/>
        <end position="551"/>
    </location>
</feature>
<dbReference type="SUPFAM" id="SSF52266">
    <property type="entry name" value="SGNH hydrolase"/>
    <property type="match status" value="1"/>
</dbReference>
<dbReference type="Proteomes" id="UP000001745">
    <property type="component" value="Unassembled WGS sequence"/>
</dbReference>
<name>B8MSX8_TALSN</name>
<dbReference type="HOGENOM" id="CLU_494468_0_0_1"/>
<protein>
    <submittedName>
        <fullName evidence="2">Esterase family protein</fullName>
    </submittedName>
</protein>
<keyword evidence="3" id="KW-1185">Reference proteome</keyword>
<dbReference type="STRING" id="441959.B8MSX8"/>